<protein>
    <recommendedName>
        <fullName evidence="4">Terpene synthase</fullName>
    </recommendedName>
</protein>
<accession>A0A4P7N4B2</accession>
<gene>
    <name evidence="2" type="ORF">PoMZ_10493</name>
</gene>
<evidence type="ECO:0008006" key="4">
    <source>
        <dbReference type="Google" id="ProtNLM"/>
    </source>
</evidence>
<proteinExistence type="predicted"/>
<dbReference type="Proteomes" id="UP000294847">
    <property type="component" value="Chromosome 1"/>
</dbReference>
<dbReference type="SUPFAM" id="SSF48576">
    <property type="entry name" value="Terpenoid synthases"/>
    <property type="match status" value="1"/>
</dbReference>
<dbReference type="EMBL" id="CP034204">
    <property type="protein sequence ID" value="QBZ54784.1"/>
    <property type="molecule type" value="Genomic_DNA"/>
</dbReference>
<dbReference type="Gene3D" id="1.10.600.10">
    <property type="entry name" value="Farnesyl Diphosphate Synthase"/>
    <property type="match status" value="1"/>
</dbReference>
<reference evidence="2 3" key="1">
    <citation type="journal article" date="2019" name="Mol. Biol. Evol.">
        <title>Blast fungal genomes show frequent chromosomal changes, gene gains and losses, and effector gene turnover.</title>
        <authorList>
            <person name="Gomez Luciano L.B."/>
            <person name="Jason Tsai I."/>
            <person name="Chuma I."/>
            <person name="Tosa Y."/>
            <person name="Chen Y.H."/>
            <person name="Li J.Y."/>
            <person name="Li M.Y."/>
            <person name="Jade Lu M.Y."/>
            <person name="Nakayashiki H."/>
            <person name="Li W.H."/>
        </authorList>
    </citation>
    <scope>NUCLEOTIDE SEQUENCE [LARGE SCALE GENOMIC DNA]</scope>
    <source>
        <strain evidence="2">MZ5-1-6</strain>
    </source>
</reference>
<feature type="compositionally biased region" description="Basic and acidic residues" evidence="1">
    <location>
        <begin position="1"/>
        <end position="10"/>
    </location>
</feature>
<evidence type="ECO:0000313" key="3">
    <source>
        <dbReference type="Proteomes" id="UP000294847"/>
    </source>
</evidence>
<dbReference type="AlphaFoldDB" id="A0A4P7N4B2"/>
<organism evidence="2 3">
    <name type="scientific">Pyricularia oryzae</name>
    <name type="common">Rice blast fungus</name>
    <name type="synonym">Magnaporthe oryzae</name>
    <dbReference type="NCBI Taxonomy" id="318829"/>
    <lineage>
        <taxon>Eukaryota</taxon>
        <taxon>Fungi</taxon>
        <taxon>Dikarya</taxon>
        <taxon>Ascomycota</taxon>
        <taxon>Pezizomycotina</taxon>
        <taxon>Sordariomycetes</taxon>
        <taxon>Sordariomycetidae</taxon>
        <taxon>Magnaporthales</taxon>
        <taxon>Pyriculariaceae</taxon>
        <taxon>Pyricularia</taxon>
    </lineage>
</organism>
<dbReference type="Pfam" id="PF19086">
    <property type="entry name" value="Terpene_syn_C_2"/>
    <property type="match status" value="1"/>
</dbReference>
<evidence type="ECO:0000256" key="1">
    <source>
        <dbReference type="SAM" id="MobiDB-lite"/>
    </source>
</evidence>
<name>A0A4P7N4B2_PYROR</name>
<dbReference type="InterPro" id="IPR008949">
    <property type="entry name" value="Isoprenoid_synthase_dom_sf"/>
</dbReference>
<feature type="compositionally biased region" description="Polar residues" evidence="1">
    <location>
        <begin position="21"/>
        <end position="42"/>
    </location>
</feature>
<evidence type="ECO:0000313" key="2">
    <source>
        <dbReference type="EMBL" id="QBZ54784.1"/>
    </source>
</evidence>
<feature type="region of interest" description="Disordered" evidence="1">
    <location>
        <begin position="1"/>
        <end position="42"/>
    </location>
</feature>
<sequence length="484" mass="55746">MSCARDRDMVNRIPETDSECPATTHTRPQTSPTRDSGQVNRNGTQNRSLVFLLVYKFCVILSSISDNKRRCETMNEKSIAPDATIRLANQLKGQTLVVPNLLKEHMASWPQGLINEHYERLQHTYRTEADKRPYAGLVSHVHDLKYRQKLKDSDFAMFTSIWWPTAKWENLYIGGLLTIWAFIWDDTIDMAEQSLSADFGRACAHRRQTIDYIRYHLDVEDGDDLDSQSFWQPRAVVGRLAKTVIDWLGFRALPPPCPAGGCDIFRELGERLCARWDKAKRQRIFRELRDYIMSTEQEQRERLEGIMPTLESYVEQRLYTTAFRNFAIVGSLCVETDIPADIFNSPEMEVVLQEGNWIIIIVNDLLSLKKEMATNCMGSLIPVLYNHHCHRLSQQQKEDPNLLDKIVSKLNAELAASVMRLDRAEQSLLQIVESGSNKRTPGEVVKLRQDIKTYVDMIRRTDTGTWEYSIQQCVQEDGSVLIPL</sequence>